<name>A0A1H6M7X4_9FLAO</name>
<feature type="transmembrane region" description="Helical" evidence="1">
    <location>
        <begin position="67"/>
        <end position="85"/>
    </location>
</feature>
<feature type="transmembrane region" description="Helical" evidence="1">
    <location>
        <begin position="203"/>
        <end position="221"/>
    </location>
</feature>
<evidence type="ECO:0000313" key="2">
    <source>
        <dbReference type="EMBL" id="SEH95000.1"/>
    </source>
</evidence>
<dbReference type="AlphaFoldDB" id="A0A1H6M7X4"/>
<evidence type="ECO:0008006" key="4">
    <source>
        <dbReference type="Google" id="ProtNLM"/>
    </source>
</evidence>
<evidence type="ECO:0000256" key="1">
    <source>
        <dbReference type="SAM" id="Phobius"/>
    </source>
</evidence>
<feature type="transmembrane region" description="Helical" evidence="1">
    <location>
        <begin position="121"/>
        <end position="137"/>
    </location>
</feature>
<reference evidence="3" key="1">
    <citation type="submission" date="2016-10" db="EMBL/GenBank/DDBJ databases">
        <authorList>
            <person name="Varghese N."/>
            <person name="Submissions S."/>
        </authorList>
    </citation>
    <scope>NUCLEOTIDE SEQUENCE [LARGE SCALE GENOMIC DNA]</scope>
    <source>
        <strain evidence="3">DSM 19326</strain>
    </source>
</reference>
<dbReference type="Proteomes" id="UP000198555">
    <property type="component" value="Unassembled WGS sequence"/>
</dbReference>
<dbReference type="EMBL" id="FNWX01000061">
    <property type="protein sequence ID" value="SEH95000.1"/>
    <property type="molecule type" value="Genomic_DNA"/>
</dbReference>
<keyword evidence="1" id="KW-0472">Membrane</keyword>
<keyword evidence="3" id="KW-1185">Reference proteome</keyword>
<dbReference type="STRING" id="420404.SAMN05421793_1614"/>
<accession>A0A1H6M7X4</accession>
<sequence>MSFLNLAKKYIIDSQIYVSLMGTFLAAFLMLEQNIFRWPTLLLIFITYFSGYLYTKYQYDKKLFIKILIFNSICGILSFCLIVFNHNEIRLLKWAVIVVIGLLYNSFFLEKFIRKIPLLKIFYVGLTWALINSWLILPDFNLAIFFITWLFISALVLPFDIRDMKSDDVVTFPILIGIQKTKFLAYALVFISGLLSISHLDLIFSLCFLLTTIITFLLIYFSENDNREAYFSFLVESCSGFPLLCFLAYKLLLQFC</sequence>
<evidence type="ECO:0000313" key="3">
    <source>
        <dbReference type="Proteomes" id="UP000198555"/>
    </source>
</evidence>
<keyword evidence="1" id="KW-0812">Transmembrane</keyword>
<feature type="transmembrane region" description="Helical" evidence="1">
    <location>
        <begin position="233"/>
        <end position="252"/>
    </location>
</feature>
<organism evidence="2 3">
    <name type="scientific">Epilithonimonas hominis</name>
    <dbReference type="NCBI Taxonomy" id="420404"/>
    <lineage>
        <taxon>Bacteria</taxon>
        <taxon>Pseudomonadati</taxon>
        <taxon>Bacteroidota</taxon>
        <taxon>Flavobacteriia</taxon>
        <taxon>Flavobacteriales</taxon>
        <taxon>Weeksellaceae</taxon>
        <taxon>Chryseobacterium group</taxon>
        <taxon>Epilithonimonas</taxon>
    </lineage>
</organism>
<proteinExistence type="predicted"/>
<feature type="transmembrane region" description="Helical" evidence="1">
    <location>
        <begin position="143"/>
        <end position="161"/>
    </location>
</feature>
<gene>
    <name evidence="2" type="ORF">SAMN05421793_1614</name>
</gene>
<feature type="transmembrane region" description="Helical" evidence="1">
    <location>
        <begin position="181"/>
        <end position="197"/>
    </location>
</feature>
<feature type="transmembrane region" description="Helical" evidence="1">
    <location>
        <begin position="12"/>
        <end position="30"/>
    </location>
</feature>
<feature type="transmembrane region" description="Helical" evidence="1">
    <location>
        <begin position="91"/>
        <end position="109"/>
    </location>
</feature>
<dbReference type="RefSeq" id="WP_089771035.1">
    <property type="nucleotide sequence ID" value="NZ_FNWX01000061.1"/>
</dbReference>
<protein>
    <recommendedName>
        <fullName evidence="4">Prenyltransferase</fullName>
    </recommendedName>
</protein>
<feature type="transmembrane region" description="Helical" evidence="1">
    <location>
        <begin position="36"/>
        <end position="55"/>
    </location>
</feature>
<keyword evidence="1" id="KW-1133">Transmembrane helix</keyword>